<evidence type="ECO:0000259" key="1">
    <source>
        <dbReference type="Pfam" id="PF13524"/>
    </source>
</evidence>
<protein>
    <submittedName>
        <fullName evidence="2">Glycosyltransferase</fullName>
    </submittedName>
</protein>
<dbReference type="GO" id="GO:0016740">
    <property type="term" value="F:transferase activity"/>
    <property type="evidence" value="ECO:0007669"/>
    <property type="project" value="UniProtKB-KW"/>
</dbReference>
<keyword evidence="2" id="KW-0808">Transferase</keyword>
<dbReference type="AlphaFoldDB" id="A0A7X4YK34"/>
<dbReference type="InterPro" id="IPR055259">
    <property type="entry name" value="YkvP/CgeB_Glyco_trans-like"/>
</dbReference>
<gene>
    <name evidence="2" type="ORF">GTZ93_39515</name>
</gene>
<reference evidence="2 3" key="1">
    <citation type="submission" date="2020-01" db="EMBL/GenBank/DDBJ databases">
        <title>The draft genome sequence of Corallococcus exiguus DSM 14696.</title>
        <authorList>
            <person name="Zhang X."/>
            <person name="Zhu H."/>
        </authorList>
    </citation>
    <scope>NUCLEOTIDE SEQUENCE [LARGE SCALE GENOMIC DNA]</scope>
    <source>
        <strain evidence="2 3">DSM 14696</strain>
    </source>
</reference>
<feature type="domain" description="Spore protein YkvP/CgeB glycosyl transferase-like" evidence="1">
    <location>
        <begin position="195"/>
        <end position="335"/>
    </location>
</feature>
<keyword evidence="3" id="KW-1185">Reference proteome</keyword>
<dbReference type="Proteomes" id="UP000537825">
    <property type="component" value="Unassembled WGS sequence"/>
</dbReference>
<sequence length="355" mass="38676">MDIVFLGPVCRATAEAQAATAPRQLAQALRRRGHAVLYLERTAPGASGEEDSAVAPYVDLADLHARFHSQVRRADLVLVDADAPQVADVSRWTANTARGLTAFWDRDTPRTLARHALREDPACMTPDLFTGYRLYLCSSGGPVPRQLEREWGVARARVFLPGVDAEHFAPGSGRTLWDLGYAGSSSPERRGLLKQWLLGAARGWSDGRFVLAGTLSAVDDAWPANVARHAAPSLQEHAGFIGAQRFTLVLSQAEHTPGANLFEAAACGAALICDPWPGLEDVFSLGEEVMVARTEQDVLRYLLAMPEADRRQLGMRARARVLAEHTVAHRALQLEQYASEAERGAAWMAPVRSLN</sequence>
<dbReference type="SUPFAM" id="SSF53756">
    <property type="entry name" value="UDP-Glycosyltransferase/glycogen phosphorylase"/>
    <property type="match status" value="1"/>
</dbReference>
<organism evidence="2 3">
    <name type="scientific">Corallococcus exiguus</name>
    <dbReference type="NCBI Taxonomy" id="83462"/>
    <lineage>
        <taxon>Bacteria</taxon>
        <taxon>Pseudomonadati</taxon>
        <taxon>Myxococcota</taxon>
        <taxon>Myxococcia</taxon>
        <taxon>Myxococcales</taxon>
        <taxon>Cystobacterineae</taxon>
        <taxon>Myxococcaceae</taxon>
        <taxon>Corallococcus</taxon>
    </lineage>
</organism>
<evidence type="ECO:0000313" key="2">
    <source>
        <dbReference type="EMBL" id="NBC45892.1"/>
    </source>
</evidence>
<evidence type="ECO:0000313" key="3">
    <source>
        <dbReference type="Proteomes" id="UP000537825"/>
    </source>
</evidence>
<proteinExistence type="predicted"/>
<accession>A0A7X4YK34</accession>
<dbReference type="RefSeq" id="WP_139917097.1">
    <property type="nucleotide sequence ID" value="NZ_CBCSLE010000100.1"/>
</dbReference>
<comment type="caution">
    <text evidence="2">The sequence shown here is derived from an EMBL/GenBank/DDBJ whole genome shotgun (WGS) entry which is preliminary data.</text>
</comment>
<dbReference type="Pfam" id="PF13524">
    <property type="entry name" value="Glyco_trans_1_2"/>
    <property type="match status" value="1"/>
</dbReference>
<dbReference type="EMBL" id="JAAAPK010000016">
    <property type="protein sequence ID" value="NBC45892.1"/>
    <property type="molecule type" value="Genomic_DNA"/>
</dbReference>
<dbReference type="Gene3D" id="3.40.50.2000">
    <property type="entry name" value="Glycogen Phosphorylase B"/>
    <property type="match status" value="2"/>
</dbReference>
<name>A0A7X4YK34_9BACT</name>